<dbReference type="Pfam" id="PF00015">
    <property type="entry name" value="MCPsignal"/>
    <property type="match status" value="1"/>
</dbReference>
<keyword evidence="7" id="KW-1185">Reference proteome</keyword>
<comment type="caution">
    <text evidence="6">The sequence shown here is derived from an EMBL/GenBank/DDBJ whole genome shotgun (WGS) entry which is preliminary data.</text>
</comment>
<evidence type="ECO:0000259" key="5">
    <source>
        <dbReference type="PROSITE" id="PS50111"/>
    </source>
</evidence>
<dbReference type="Gene3D" id="1.10.8.500">
    <property type="entry name" value="HAMP domain in histidine kinase"/>
    <property type="match status" value="1"/>
</dbReference>
<dbReference type="SUPFAM" id="SSF58104">
    <property type="entry name" value="Methyl-accepting chemotaxis protein (MCP) signaling domain"/>
    <property type="match status" value="1"/>
</dbReference>
<name>A0A843YJ70_9RHOB</name>
<evidence type="ECO:0000256" key="1">
    <source>
        <dbReference type="ARBA" id="ARBA00022500"/>
    </source>
</evidence>
<dbReference type="Pfam" id="PF18947">
    <property type="entry name" value="HAMP_2"/>
    <property type="match status" value="1"/>
</dbReference>
<dbReference type="SMART" id="SM00304">
    <property type="entry name" value="HAMP"/>
    <property type="match status" value="2"/>
</dbReference>
<evidence type="ECO:0000313" key="6">
    <source>
        <dbReference type="EMBL" id="MQQ09302.1"/>
    </source>
</evidence>
<reference evidence="6 7" key="1">
    <citation type="submission" date="2019-10" db="EMBL/GenBank/DDBJ databases">
        <title>Epibacterium sp. nov., isolated from seawater.</title>
        <authorList>
            <person name="Zhang X."/>
            <person name="Li N."/>
        </authorList>
    </citation>
    <scope>NUCLEOTIDE SEQUENCE [LARGE SCALE GENOMIC DNA]</scope>
    <source>
        <strain evidence="6 7">SM1979</strain>
    </source>
</reference>
<dbReference type="PANTHER" id="PTHR43531:SF11">
    <property type="entry name" value="METHYL-ACCEPTING CHEMOTAXIS PROTEIN 3"/>
    <property type="match status" value="1"/>
</dbReference>
<dbReference type="SMART" id="SM00283">
    <property type="entry name" value="MA"/>
    <property type="match status" value="1"/>
</dbReference>
<dbReference type="AlphaFoldDB" id="A0A843YJ70"/>
<protein>
    <recommendedName>
        <fullName evidence="5">Methyl-accepting transducer domain-containing protein</fullName>
    </recommendedName>
</protein>
<feature type="domain" description="Methyl-accepting transducer" evidence="5">
    <location>
        <begin position="491"/>
        <end position="720"/>
    </location>
</feature>
<dbReference type="PROSITE" id="PS50111">
    <property type="entry name" value="CHEMOTAXIS_TRANSDUC_2"/>
    <property type="match status" value="1"/>
</dbReference>
<dbReference type="CDD" id="cd11386">
    <property type="entry name" value="MCP_signal"/>
    <property type="match status" value="1"/>
</dbReference>
<keyword evidence="3" id="KW-0807">Transducer</keyword>
<dbReference type="RefSeq" id="WP_153216244.1">
    <property type="nucleotide sequence ID" value="NZ_WIBF01000007.1"/>
</dbReference>
<organism evidence="6 7">
    <name type="scientific">Tritonibacter litoralis</name>
    <dbReference type="NCBI Taxonomy" id="2662264"/>
    <lineage>
        <taxon>Bacteria</taxon>
        <taxon>Pseudomonadati</taxon>
        <taxon>Pseudomonadota</taxon>
        <taxon>Alphaproteobacteria</taxon>
        <taxon>Rhodobacterales</taxon>
        <taxon>Paracoccaceae</taxon>
        <taxon>Tritonibacter</taxon>
    </lineage>
</organism>
<evidence type="ECO:0000256" key="4">
    <source>
        <dbReference type="SAM" id="Phobius"/>
    </source>
</evidence>
<feature type="transmembrane region" description="Helical" evidence="4">
    <location>
        <begin position="12"/>
        <end position="34"/>
    </location>
</feature>
<dbReference type="Gene3D" id="1.10.287.950">
    <property type="entry name" value="Methyl-accepting chemotaxis protein"/>
    <property type="match status" value="1"/>
</dbReference>
<dbReference type="InterPro" id="IPR003660">
    <property type="entry name" value="HAMP_dom"/>
</dbReference>
<dbReference type="Proteomes" id="UP000444174">
    <property type="component" value="Unassembled WGS sequence"/>
</dbReference>
<feature type="transmembrane region" description="Helical" evidence="4">
    <location>
        <begin position="320"/>
        <end position="342"/>
    </location>
</feature>
<dbReference type="PANTHER" id="PTHR43531">
    <property type="entry name" value="PROTEIN ICFG"/>
    <property type="match status" value="1"/>
</dbReference>
<dbReference type="GO" id="GO:0016020">
    <property type="term" value="C:membrane"/>
    <property type="evidence" value="ECO:0007669"/>
    <property type="project" value="InterPro"/>
</dbReference>
<dbReference type="InterPro" id="IPR004089">
    <property type="entry name" value="MCPsignal_dom"/>
</dbReference>
<comment type="similarity">
    <text evidence="2">Belongs to the methyl-accepting chemotaxis (MCP) protein family.</text>
</comment>
<proteinExistence type="inferred from homology"/>
<dbReference type="GO" id="GO:0006935">
    <property type="term" value="P:chemotaxis"/>
    <property type="evidence" value="ECO:0007669"/>
    <property type="project" value="UniProtKB-KW"/>
</dbReference>
<dbReference type="GO" id="GO:0007165">
    <property type="term" value="P:signal transduction"/>
    <property type="evidence" value="ECO:0007669"/>
    <property type="project" value="UniProtKB-KW"/>
</dbReference>
<keyword evidence="1" id="KW-0145">Chemotaxis</keyword>
<keyword evidence="4" id="KW-0472">Membrane</keyword>
<keyword evidence="4" id="KW-1133">Transmembrane helix</keyword>
<evidence type="ECO:0000313" key="7">
    <source>
        <dbReference type="Proteomes" id="UP000444174"/>
    </source>
</evidence>
<evidence type="ECO:0000256" key="3">
    <source>
        <dbReference type="PROSITE-ProRule" id="PRU00284"/>
    </source>
</evidence>
<dbReference type="InterPro" id="IPR051310">
    <property type="entry name" value="MCP_chemotaxis"/>
</dbReference>
<sequence>MLSRKLSVRNLSRLMVGLVIGYGIFLSAACFYMFNMIQGSQNAWDAYQKANAPRVQLVNSVASSMGYNGMIHHFKNYVLRQDDPRIQKVQSAAGASLQALNALEVLIHDTEELEAISAVRQVISEYLAALETARLMASEGQSAQAIDAAVKISDAAALAGIANLTQHIQKMELAGEPTKAVYMGDLAHALGYGGMIHQFKNYVLRQDAARVAKVQAGIDTARAAIAGYRSFPLSAVEVSALADIETVIASYESGLAQATQLARQGATAQEIDRSVKVSDKPAVAGVKTLLRATAQEVSTAKQGLTDNFELLAKITFTGSIALMVAAIFAAFFAMGIMIFLIARPAQDVAQRLLMLAEGKTEVQFDHLQGRTEIGAIAQAAAVFRQNMVDSQNIQREISAVVAACAEGNFARTITVGARTGPLAEICEGVNRIGALTNAGVSQTQAALRAMSCGDLTFKMEGEFKGAFAEIQTAVNQTFQSLSGNILQIENSATRIGESTGEISQASSDLAKRTEASSATLSEISGSINSLSDAVNHSAELANQTREEIAGIQADAGTSADTVDSTIAAMHSIRESSATISKTISVIDDIAFQTNLLALNAGVEAARAGEAGQGFAVVAAEVRVLAQRSANAAKEIKELIADSEQRVKHGVTLVDQTGKALKDIAESVGTITAHIREIAASASEQSHSILSINEATSELDQVTQKNAAMFEQTTAAGMALNTETENLSEVISTFQIDRAGSSSDFAVLNRAVA</sequence>
<dbReference type="PROSITE" id="PS51257">
    <property type="entry name" value="PROKAR_LIPOPROTEIN"/>
    <property type="match status" value="1"/>
</dbReference>
<evidence type="ECO:0000256" key="2">
    <source>
        <dbReference type="ARBA" id="ARBA00029447"/>
    </source>
</evidence>
<gene>
    <name evidence="6" type="ORF">GFB49_12615</name>
</gene>
<dbReference type="EMBL" id="WIBF01000007">
    <property type="protein sequence ID" value="MQQ09302.1"/>
    <property type="molecule type" value="Genomic_DNA"/>
</dbReference>
<accession>A0A843YJ70</accession>
<keyword evidence="4" id="KW-0812">Transmembrane</keyword>